<reference evidence="2 3" key="1">
    <citation type="submission" date="2023-09" db="EMBL/GenBank/DDBJ databases">
        <title>Thioclava shenzhenensis sp. nov., a multidrug resistant bacteria-antagonizing species isolated from coastal seawater.</title>
        <authorList>
            <person name="Long M."/>
        </authorList>
    </citation>
    <scope>NUCLEOTIDE SEQUENCE [LARGE SCALE GENOMIC DNA]</scope>
    <source>
        <strain evidence="2 3">FTW29</strain>
    </source>
</reference>
<proteinExistence type="predicted"/>
<feature type="transmembrane region" description="Helical" evidence="1">
    <location>
        <begin position="77"/>
        <end position="98"/>
    </location>
</feature>
<evidence type="ECO:0000313" key="3">
    <source>
        <dbReference type="Proteomes" id="UP001623290"/>
    </source>
</evidence>
<keyword evidence="1" id="KW-1133">Transmembrane helix</keyword>
<gene>
    <name evidence="2" type="ORF">RPE78_09825</name>
</gene>
<accession>A0ABZ1DXX1</accession>
<keyword evidence="1" id="KW-0812">Transmembrane</keyword>
<keyword evidence="1" id="KW-0472">Membrane</keyword>
<dbReference type="RefSeq" id="WP_406720453.1">
    <property type="nucleotide sequence ID" value="NZ_CP135443.1"/>
</dbReference>
<sequence>MTAATLHFEKFYICAYFKPLGSPASLVPQPLRFQVSISSKSRYELSQSSLFLADFRKNEKLRRFCRSVRKSESRNRAALILHLPIFLAQLVVILSQIFNSGLKSLAQKASLQGKPRERSFWLPSVYFSSGA</sequence>
<dbReference type="Proteomes" id="UP001623290">
    <property type="component" value="Chromosome"/>
</dbReference>
<name>A0ABZ1DXX1_9RHOB</name>
<evidence type="ECO:0000256" key="1">
    <source>
        <dbReference type="SAM" id="Phobius"/>
    </source>
</evidence>
<dbReference type="EMBL" id="CP135443">
    <property type="protein sequence ID" value="WRY32993.1"/>
    <property type="molecule type" value="Genomic_DNA"/>
</dbReference>
<keyword evidence="3" id="KW-1185">Reference proteome</keyword>
<evidence type="ECO:0000313" key="2">
    <source>
        <dbReference type="EMBL" id="WRY32993.1"/>
    </source>
</evidence>
<organism evidence="2 3">
    <name type="scientific">Thioclava litoralis</name>
    <dbReference type="NCBI Taxonomy" id="3076557"/>
    <lineage>
        <taxon>Bacteria</taxon>
        <taxon>Pseudomonadati</taxon>
        <taxon>Pseudomonadota</taxon>
        <taxon>Alphaproteobacteria</taxon>
        <taxon>Rhodobacterales</taxon>
        <taxon>Paracoccaceae</taxon>
        <taxon>Thioclava</taxon>
    </lineage>
</organism>
<protein>
    <submittedName>
        <fullName evidence="2">Uncharacterized protein</fullName>
    </submittedName>
</protein>